<accession>A0A1Y5I6Y6</accession>
<dbReference type="Proteomes" id="UP000195557">
    <property type="component" value="Unassembled WGS sequence"/>
</dbReference>
<evidence type="ECO:0000313" key="2">
    <source>
        <dbReference type="EMBL" id="OUS45319.1"/>
    </source>
</evidence>
<organism evidence="2">
    <name type="scientific">Ostreococcus tauri</name>
    <name type="common">Marine green alga</name>
    <dbReference type="NCBI Taxonomy" id="70448"/>
    <lineage>
        <taxon>Eukaryota</taxon>
        <taxon>Viridiplantae</taxon>
        <taxon>Chlorophyta</taxon>
        <taxon>Mamiellophyceae</taxon>
        <taxon>Mamiellales</taxon>
        <taxon>Bathycoccaceae</taxon>
        <taxon>Ostreococcus</taxon>
    </lineage>
</organism>
<sequence>MGRGDTTRDARQRSGSPTLPTSHLVPPTQIAKLGQLMPLLRRAATEQLTARHHD</sequence>
<evidence type="ECO:0000256" key="1">
    <source>
        <dbReference type="SAM" id="MobiDB-lite"/>
    </source>
</evidence>
<gene>
    <name evidence="2" type="ORF">BE221DRAFT_192987</name>
</gene>
<protein>
    <submittedName>
        <fullName evidence="2">Uncharacterized protein</fullName>
    </submittedName>
</protein>
<feature type="compositionally biased region" description="Basic and acidic residues" evidence="1">
    <location>
        <begin position="1"/>
        <end position="12"/>
    </location>
</feature>
<dbReference type="AlphaFoldDB" id="A0A1Y5I6Y6"/>
<proteinExistence type="predicted"/>
<reference evidence="2" key="1">
    <citation type="submission" date="2017-04" db="EMBL/GenBank/DDBJ databases">
        <title>Population genomics of picophytoplankton unveils novel chromosome hypervariability.</title>
        <authorList>
            <consortium name="DOE Joint Genome Institute"/>
            <person name="Blanc-Mathieu R."/>
            <person name="Krasovec M."/>
            <person name="Hebrard M."/>
            <person name="Yau S."/>
            <person name="Desgranges E."/>
            <person name="Martin J."/>
            <person name="Schackwitz W."/>
            <person name="Kuo A."/>
            <person name="Salin G."/>
            <person name="Donnadieu C."/>
            <person name="Desdevises Y."/>
            <person name="Sanchez-Ferandin S."/>
            <person name="Moreau H."/>
            <person name="Rivals E."/>
            <person name="Grigoriev I.V."/>
            <person name="Grimsley N."/>
            <person name="Eyre-Walker A."/>
            <person name="Piganeau G."/>
        </authorList>
    </citation>
    <scope>NUCLEOTIDE SEQUENCE [LARGE SCALE GENOMIC DNA]</scope>
    <source>
        <strain evidence="2">RCC 1115</strain>
    </source>
</reference>
<feature type="region of interest" description="Disordered" evidence="1">
    <location>
        <begin position="1"/>
        <end position="28"/>
    </location>
</feature>
<name>A0A1Y5I6Y6_OSTTA</name>
<dbReference type="EMBL" id="KZ155790">
    <property type="protein sequence ID" value="OUS45319.1"/>
    <property type="molecule type" value="Genomic_DNA"/>
</dbReference>